<dbReference type="PROSITE" id="PS50932">
    <property type="entry name" value="HTH_LACI_2"/>
    <property type="match status" value="1"/>
</dbReference>
<dbReference type="AlphaFoldDB" id="A0A0D4CI70"/>
<dbReference type="KEGG" id="lmu:LBLM1_00650"/>
<dbReference type="STRING" id="1130798.LBLM1_00650"/>
<dbReference type="OrthoDB" id="1639518at2"/>
<feature type="domain" description="HTH lacI-type" evidence="4">
    <location>
        <begin position="4"/>
        <end position="59"/>
    </location>
</feature>
<evidence type="ECO:0000313" key="6">
    <source>
        <dbReference type="Proteomes" id="UP000003645"/>
    </source>
</evidence>
<dbReference type="Pfam" id="PF13377">
    <property type="entry name" value="Peripla_BP_3"/>
    <property type="match status" value="1"/>
</dbReference>
<dbReference type="EMBL" id="CP011013">
    <property type="protein sequence ID" value="AJT49759.1"/>
    <property type="molecule type" value="Genomic_DNA"/>
</dbReference>
<accession>A0A0D4CI70</accession>
<sequence>MEKLTISDIAALAKVSTATVSNYLNGNFNKMSIKTRRHLEEIISQTNYRPNSTARDLAKNESKTIGVSIADITNPFTSAVLSGISDFCSQYGYKVVFTNADQDPETEVNNIIRLRSENVAGFILDPVSPNGPIYKAFSNKSSVMVDLQAKQLKMDTIVTDNEKSVFEMTQKMIAKKYDDLYFVSWPLKDVSTRLQRYQGFLKATNYKDDDSHLLIVPHHGKQEEYIAFNNRVKEIIENKGSKKVGFFTMNGRVFLRLLQAAQQYGFAYPTDYGVATYEELDWMKVLNPGISCIQQDSRKIGEQAAELLNKKLTGKSISEPKVTIIPTKLIIRESF</sequence>
<keyword evidence="1" id="KW-0805">Transcription regulation</keyword>
<dbReference type="RefSeq" id="WP_006500742.1">
    <property type="nucleotide sequence ID" value="NZ_CP011013.1"/>
</dbReference>
<reference evidence="5 6" key="1">
    <citation type="journal article" date="2012" name="J. Bacteriol.">
        <title>Genome sequence of Lactobacillus mucosae LM1, isolated from piglet feces.</title>
        <authorList>
            <person name="Lee J.H."/>
            <person name="Valeriano V.D."/>
            <person name="Shin Y.R."/>
            <person name="Chae J.P."/>
            <person name="Kim G.B."/>
            <person name="Ham J.S."/>
            <person name="Chun J."/>
            <person name="Kang D.K."/>
        </authorList>
    </citation>
    <scope>NUCLEOTIDE SEQUENCE [LARGE SCALE GENOMIC DNA]</scope>
    <source>
        <strain evidence="5 6">LM1</strain>
    </source>
</reference>
<evidence type="ECO:0000256" key="2">
    <source>
        <dbReference type="ARBA" id="ARBA00023125"/>
    </source>
</evidence>
<dbReference type="Proteomes" id="UP000003645">
    <property type="component" value="Chromosome"/>
</dbReference>
<organism evidence="5 6">
    <name type="scientific">Limosilactobacillus mucosae LM1</name>
    <dbReference type="NCBI Taxonomy" id="1130798"/>
    <lineage>
        <taxon>Bacteria</taxon>
        <taxon>Bacillati</taxon>
        <taxon>Bacillota</taxon>
        <taxon>Bacilli</taxon>
        <taxon>Lactobacillales</taxon>
        <taxon>Lactobacillaceae</taxon>
        <taxon>Limosilactobacillus</taxon>
    </lineage>
</organism>
<dbReference type="PANTHER" id="PTHR30146">
    <property type="entry name" value="LACI-RELATED TRANSCRIPTIONAL REPRESSOR"/>
    <property type="match status" value="1"/>
</dbReference>
<dbReference type="Gene3D" id="1.10.260.40">
    <property type="entry name" value="lambda repressor-like DNA-binding domains"/>
    <property type="match status" value="1"/>
</dbReference>
<keyword evidence="6" id="KW-1185">Reference proteome</keyword>
<dbReference type="HOGENOM" id="CLU_037628_6_0_9"/>
<keyword evidence="3" id="KW-0804">Transcription</keyword>
<proteinExistence type="predicted"/>
<dbReference type="CDD" id="cd06283">
    <property type="entry name" value="PBP1_RegR_EndR_KdgR-like"/>
    <property type="match status" value="1"/>
</dbReference>
<dbReference type="InterPro" id="IPR010982">
    <property type="entry name" value="Lambda_DNA-bd_dom_sf"/>
</dbReference>
<evidence type="ECO:0000313" key="5">
    <source>
        <dbReference type="EMBL" id="AJT49759.1"/>
    </source>
</evidence>
<evidence type="ECO:0000256" key="1">
    <source>
        <dbReference type="ARBA" id="ARBA00023015"/>
    </source>
</evidence>
<dbReference type="InterPro" id="IPR046335">
    <property type="entry name" value="LacI/GalR-like_sensor"/>
</dbReference>
<keyword evidence="2" id="KW-0238">DNA-binding</keyword>
<dbReference type="CDD" id="cd01392">
    <property type="entry name" value="HTH_LacI"/>
    <property type="match status" value="1"/>
</dbReference>
<name>A0A0D4CI70_LIMMU</name>
<dbReference type="Pfam" id="PF00356">
    <property type="entry name" value="LacI"/>
    <property type="match status" value="1"/>
</dbReference>
<dbReference type="SMART" id="SM00354">
    <property type="entry name" value="HTH_LACI"/>
    <property type="match status" value="1"/>
</dbReference>
<evidence type="ECO:0000256" key="3">
    <source>
        <dbReference type="ARBA" id="ARBA00023163"/>
    </source>
</evidence>
<dbReference type="GO" id="GO:0003700">
    <property type="term" value="F:DNA-binding transcription factor activity"/>
    <property type="evidence" value="ECO:0007669"/>
    <property type="project" value="TreeGrafter"/>
</dbReference>
<dbReference type="PROSITE" id="PS00356">
    <property type="entry name" value="HTH_LACI_1"/>
    <property type="match status" value="1"/>
</dbReference>
<dbReference type="PANTHER" id="PTHR30146:SF154">
    <property type="entry name" value="TRANSCRIPTION REGULATOR, MEMBER OF GALR FAMILY"/>
    <property type="match status" value="1"/>
</dbReference>
<protein>
    <submittedName>
        <fullName evidence="5">Transcriptional regulator</fullName>
    </submittedName>
</protein>
<dbReference type="SUPFAM" id="SSF47413">
    <property type="entry name" value="lambda repressor-like DNA-binding domains"/>
    <property type="match status" value="1"/>
</dbReference>
<evidence type="ECO:0000259" key="4">
    <source>
        <dbReference type="PROSITE" id="PS50932"/>
    </source>
</evidence>
<gene>
    <name evidence="5" type="ORF">LBLM1_00650</name>
</gene>
<dbReference type="InterPro" id="IPR028082">
    <property type="entry name" value="Peripla_BP_I"/>
</dbReference>
<dbReference type="GO" id="GO:0000976">
    <property type="term" value="F:transcription cis-regulatory region binding"/>
    <property type="evidence" value="ECO:0007669"/>
    <property type="project" value="TreeGrafter"/>
</dbReference>
<dbReference type="InterPro" id="IPR000843">
    <property type="entry name" value="HTH_LacI"/>
</dbReference>
<dbReference type="SUPFAM" id="SSF53822">
    <property type="entry name" value="Periplasmic binding protein-like I"/>
    <property type="match status" value="1"/>
</dbReference>
<dbReference type="Gene3D" id="3.40.50.2300">
    <property type="match status" value="2"/>
</dbReference>